<protein>
    <recommendedName>
        <fullName evidence="2">Peptidase M16C associated domain-containing protein</fullName>
    </recommendedName>
</protein>
<dbReference type="GO" id="GO:0016485">
    <property type="term" value="P:protein processing"/>
    <property type="evidence" value="ECO:0007669"/>
    <property type="project" value="TreeGrafter"/>
</dbReference>
<dbReference type="KEGG" id="dbk:DGMP_38210"/>
<evidence type="ECO:0000313" key="4">
    <source>
        <dbReference type="Proteomes" id="UP000826725"/>
    </source>
</evidence>
<gene>
    <name evidence="3" type="ORF">DGMP_38210</name>
</gene>
<dbReference type="AlphaFoldDB" id="A0A8D5FPW5"/>
<dbReference type="Proteomes" id="UP000826725">
    <property type="component" value="Chromosome"/>
</dbReference>
<dbReference type="EMBL" id="AP024086">
    <property type="protein sequence ID" value="BCL63128.1"/>
    <property type="molecule type" value="Genomic_DNA"/>
</dbReference>
<accession>A0A8D5FPW5</accession>
<evidence type="ECO:0000313" key="3">
    <source>
        <dbReference type="EMBL" id="BCL63128.1"/>
    </source>
</evidence>
<dbReference type="Pfam" id="PF22516">
    <property type="entry name" value="PreP_C"/>
    <property type="match status" value="1"/>
</dbReference>
<evidence type="ECO:0000256" key="1">
    <source>
        <dbReference type="SAM" id="MobiDB-lite"/>
    </source>
</evidence>
<dbReference type="PANTHER" id="PTHR43016">
    <property type="entry name" value="PRESEQUENCE PROTEASE"/>
    <property type="match status" value="1"/>
</dbReference>
<organism evidence="3 4">
    <name type="scientific">Desulfomarina profundi</name>
    <dbReference type="NCBI Taxonomy" id="2772557"/>
    <lineage>
        <taxon>Bacteria</taxon>
        <taxon>Pseudomonadati</taxon>
        <taxon>Thermodesulfobacteriota</taxon>
        <taxon>Desulfobulbia</taxon>
        <taxon>Desulfobulbales</taxon>
        <taxon>Desulfobulbaceae</taxon>
        <taxon>Desulfomarina</taxon>
    </lineage>
</organism>
<dbReference type="RefSeq" id="WP_228855413.1">
    <property type="nucleotide sequence ID" value="NZ_AP024086.1"/>
</dbReference>
<evidence type="ECO:0000259" key="2">
    <source>
        <dbReference type="SMART" id="SM01264"/>
    </source>
</evidence>
<feature type="domain" description="Peptidase M16C associated" evidence="2">
    <location>
        <begin position="126"/>
        <end position="376"/>
    </location>
</feature>
<dbReference type="InterPro" id="IPR013578">
    <property type="entry name" value="Peptidase_M16C_assoc"/>
</dbReference>
<feature type="region of interest" description="Disordered" evidence="1">
    <location>
        <begin position="125"/>
        <end position="152"/>
    </location>
</feature>
<feature type="compositionally biased region" description="Basic and acidic residues" evidence="1">
    <location>
        <begin position="129"/>
        <end position="152"/>
    </location>
</feature>
<name>A0A8D5FPW5_9BACT</name>
<dbReference type="SMART" id="SM01264">
    <property type="entry name" value="M16C_associated"/>
    <property type="match status" value="1"/>
</dbReference>
<sequence>MAGSSYRTMMVSYLVGSEAKHRDDFLALYSDTLRKMVQKGLDRDLVLSELNKFEFSFREESSKAQRGLDRIGKAMGAMKYGNDPFQHLKSEELIKTLRQKALNENYFEELIENHLLDNPSSVTVTLVPDPEKQQKTQEEEQRRLAEYDSRATEKERADRIRKTLDLIREQQTPNSVETLSLLPRLSLRDLGVDAEFHAVSPEEMFGHEVLVNDLPTNHISYLDIGFDFSCLEPRLLPWLDIFGTILTEIGTEKLDFRQYAKEIATCTGSFSHSLTTYTNRNRPDTTRPVLWLHLKCLPDYTDQALQLLAETLSSVSFSDRTRIREIVGREFAWAEHAAQSEGYNLPTTRVFAHLSTAGRYNESFNGVTAYLQLKKLALDYDSLEEQFLTILQELTTLLFNRDNLLLSITANKKEIEHFARIGGCIPGALGSRKPAPQPPPDISFPRHEAFITSAEVAFVVQGGNLLKNGKGYNGHFEVLKTYLSRDYLWNSVRQMGGAYGCFIQFGQISGNLALVSYRDPNVRKTYEAYNQIPTIIESLDLPEEVMEQLIIGTYGTFTPLQSSAAKGATARNDYLNGITPEYKRQRLEEITTTNVEDMRAFAKPFARMIPESHRSVIGNRMKIEEDRDLFEKLTEL</sequence>
<dbReference type="GO" id="GO:0004222">
    <property type="term" value="F:metalloendopeptidase activity"/>
    <property type="evidence" value="ECO:0007669"/>
    <property type="project" value="TreeGrafter"/>
</dbReference>
<dbReference type="Pfam" id="PF08367">
    <property type="entry name" value="M16C_assoc"/>
    <property type="match status" value="1"/>
</dbReference>
<proteinExistence type="predicted"/>
<reference evidence="3" key="1">
    <citation type="submission" date="2020-09" db="EMBL/GenBank/DDBJ databases">
        <title>Desulfogranum mesoprofundum gen. nov., sp. nov., a novel mesophilic, sulfate-reducing chemolithoautotroph isolated from a deep-sea hydrothermal vent chimney in the Suiyo Seamount.</title>
        <authorList>
            <person name="Hashimoto Y."/>
            <person name="Nakagawa S."/>
        </authorList>
    </citation>
    <scope>NUCLEOTIDE SEQUENCE</scope>
    <source>
        <strain evidence="3">KT2</strain>
    </source>
</reference>
<keyword evidence="4" id="KW-1185">Reference proteome</keyword>
<dbReference type="InterPro" id="IPR055130">
    <property type="entry name" value="PreP_C"/>
</dbReference>
<dbReference type="PANTHER" id="PTHR43016:SF13">
    <property type="entry name" value="PRESEQUENCE PROTEASE, MITOCHONDRIAL"/>
    <property type="match status" value="1"/>
</dbReference>